<evidence type="ECO:0000313" key="4">
    <source>
        <dbReference type="Proteomes" id="UP001303115"/>
    </source>
</evidence>
<dbReference type="InterPro" id="IPR010730">
    <property type="entry name" value="HET"/>
</dbReference>
<dbReference type="EMBL" id="MU854343">
    <property type="protein sequence ID" value="KAK4042288.1"/>
    <property type="molecule type" value="Genomic_DNA"/>
</dbReference>
<sequence>MRLFVLSPDSRSDGSPSGSRTQLIGNRAWSLVELDLRPNPDGHGADFVCVSYSWGLGRTPSAFHPSSLVSDRTEGAVAAVVEQRPACRSIWVDAFCVPSEEEHPAERAATLESMGFIYAQAAEVIVVLTAQARPAIEQLARKHKLLPAHLDLLEQEDWVTRAWTYQEAVNARHLSLTCENAPRGTIVSCSDFLSSLGHALVALHPDERAASYPRLDAFEDVMGDWAVAGYLERSALQVMAIMDRRTQTRPEDHFYAMIGALSAEPAGMKPLQQQQLASPCEAFMALCEREGDYSFIFASVKRDMTMPGRWWRPVAGPELPAIIRLSSWGGLRGRFEDGCLTLEDVVVLRPAPALPHLAVFIEEFVVGFRPDGAYAGLEPGEAAFKVLQELGFSGTSEYVATEYGLFFPWERLPRRDGVEILVAVGLRWSLGAAAIARYAKSSESDDVVSCYEPGVFFGTMVDLVGSPVTVRLV</sequence>
<feature type="domain" description="Heterokaryon incompatibility" evidence="2">
    <location>
        <begin position="47"/>
        <end position="167"/>
    </location>
</feature>
<dbReference type="PANTHER" id="PTHR24148">
    <property type="entry name" value="ANKYRIN REPEAT DOMAIN-CONTAINING PROTEIN 39 HOMOLOG-RELATED"/>
    <property type="match status" value="1"/>
</dbReference>
<accession>A0AAN6PJS4</accession>
<proteinExistence type="predicted"/>
<gene>
    <name evidence="3" type="ORF">C8A01DRAFT_14091</name>
</gene>
<dbReference type="AlphaFoldDB" id="A0AAN6PJS4"/>
<feature type="region of interest" description="Disordered" evidence="1">
    <location>
        <begin position="1"/>
        <end position="21"/>
    </location>
</feature>
<evidence type="ECO:0000256" key="1">
    <source>
        <dbReference type="SAM" id="MobiDB-lite"/>
    </source>
</evidence>
<evidence type="ECO:0000313" key="3">
    <source>
        <dbReference type="EMBL" id="KAK4042288.1"/>
    </source>
</evidence>
<dbReference type="Pfam" id="PF06985">
    <property type="entry name" value="HET"/>
    <property type="match status" value="1"/>
</dbReference>
<dbReference type="Proteomes" id="UP001303115">
    <property type="component" value="Unassembled WGS sequence"/>
</dbReference>
<dbReference type="PANTHER" id="PTHR24148:SF64">
    <property type="entry name" value="HETEROKARYON INCOMPATIBILITY DOMAIN-CONTAINING PROTEIN"/>
    <property type="match status" value="1"/>
</dbReference>
<feature type="compositionally biased region" description="Low complexity" evidence="1">
    <location>
        <begin position="7"/>
        <end position="20"/>
    </location>
</feature>
<comment type="caution">
    <text evidence="3">The sequence shown here is derived from an EMBL/GenBank/DDBJ whole genome shotgun (WGS) entry which is preliminary data.</text>
</comment>
<name>A0AAN6PJS4_9PEZI</name>
<organism evidence="3 4">
    <name type="scientific">Parachaetomium inaequale</name>
    <dbReference type="NCBI Taxonomy" id="2588326"/>
    <lineage>
        <taxon>Eukaryota</taxon>
        <taxon>Fungi</taxon>
        <taxon>Dikarya</taxon>
        <taxon>Ascomycota</taxon>
        <taxon>Pezizomycotina</taxon>
        <taxon>Sordariomycetes</taxon>
        <taxon>Sordariomycetidae</taxon>
        <taxon>Sordariales</taxon>
        <taxon>Chaetomiaceae</taxon>
        <taxon>Parachaetomium</taxon>
    </lineage>
</organism>
<reference evidence="4" key="1">
    <citation type="journal article" date="2023" name="Mol. Phylogenet. Evol.">
        <title>Genome-scale phylogeny and comparative genomics of the fungal order Sordariales.</title>
        <authorList>
            <person name="Hensen N."/>
            <person name="Bonometti L."/>
            <person name="Westerberg I."/>
            <person name="Brannstrom I.O."/>
            <person name="Guillou S."/>
            <person name="Cros-Aarteil S."/>
            <person name="Calhoun S."/>
            <person name="Haridas S."/>
            <person name="Kuo A."/>
            <person name="Mondo S."/>
            <person name="Pangilinan J."/>
            <person name="Riley R."/>
            <person name="LaButti K."/>
            <person name="Andreopoulos B."/>
            <person name="Lipzen A."/>
            <person name="Chen C."/>
            <person name="Yan M."/>
            <person name="Daum C."/>
            <person name="Ng V."/>
            <person name="Clum A."/>
            <person name="Steindorff A."/>
            <person name="Ohm R.A."/>
            <person name="Martin F."/>
            <person name="Silar P."/>
            <person name="Natvig D.O."/>
            <person name="Lalanne C."/>
            <person name="Gautier V."/>
            <person name="Ament-Velasquez S.L."/>
            <person name="Kruys A."/>
            <person name="Hutchinson M.I."/>
            <person name="Powell A.J."/>
            <person name="Barry K."/>
            <person name="Miller A.N."/>
            <person name="Grigoriev I.V."/>
            <person name="Debuchy R."/>
            <person name="Gladieux P."/>
            <person name="Hiltunen Thoren M."/>
            <person name="Johannesson H."/>
        </authorList>
    </citation>
    <scope>NUCLEOTIDE SEQUENCE [LARGE SCALE GENOMIC DNA]</scope>
    <source>
        <strain evidence="4">CBS 284.82</strain>
    </source>
</reference>
<protein>
    <recommendedName>
        <fullName evidence="2">Heterokaryon incompatibility domain-containing protein</fullName>
    </recommendedName>
</protein>
<keyword evidence="4" id="KW-1185">Reference proteome</keyword>
<dbReference type="InterPro" id="IPR052895">
    <property type="entry name" value="HetReg/Transcr_Mod"/>
</dbReference>
<evidence type="ECO:0000259" key="2">
    <source>
        <dbReference type="Pfam" id="PF06985"/>
    </source>
</evidence>